<name>A0A0G9CR87_XANPE</name>
<evidence type="ECO:0000313" key="2">
    <source>
        <dbReference type="EMBL" id="NEL75153.1"/>
    </source>
</evidence>
<reference evidence="1 4" key="1">
    <citation type="submission" date="2015-02" db="EMBL/GenBank/DDBJ databases">
        <title>Whole genome sequencing of multiple isolates of three species of pepper and tomato-infecting xanthomonads reveals genetic diversity in field strains and pinpoints effectors responsible for host specificity.</title>
        <authorList>
            <person name="Schwartz A."/>
            <person name="Dahlbeck D."/>
            <person name="Staskawicz B."/>
            <person name="Bart R."/>
            <person name="Potnis N."/>
            <person name="Minsavage G."/>
            <person name="Timilsina S."/>
            <person name="Goss E."/>
            <person name="Jones J."/>
            <person name="Vallad G."/>
            <person name="Barak J."/>
            <person name="Miller S."/>
            <person name="Ritchie D."/>
            <person name="Martins J.Jr."/>
            <person name="Patane J.S."/>
            <person name="Setubal J.C."/>
        </authorList>
    </citation>
    <scope>NUCLEOTIDE SEQUENCE [LARGE SCALE GENOMIC DNA]</scope>
    <source>
        <strain evidence="1 4">Xp3-15</strain>
    </source>
</reference>
<dbReference type="Proteomes" id="UP000471082">
    <property type="component" value="Unassembled WGS sequence"/>
</dbReference>
<reference evidence="2 6" key="3">
    <citation type="submission" date="2019-11" db="EMBL/GenBank/DDBJ databases">
        <title>Genome-resolved metagenomics to study the prevalence of co-infection and intraspecific heterogeneity among plant pathogen metapopulations.</title>
        <authorList>
            <person name="Newberry E."/>
            <person name="Bhandari R."/>
            <person name="Kemble J."/>
            <person name="Sikora E."/>
            <person name="Potnis N."/>
        </authorList>
    </citation>
    <scope>NUCLEOTIDE SEQUENCE [LARGE SCALE GENOMIC DNA]</scope>
    <source>
        <strain evidence="2">Xp_Tom_Tuscaloosa_18b</strain>
    </source>
</reference>
<dbReference type="KEGG" id="xpe:BJD13_16320"/>
<dbReference type="EMBL" id="JAAGYU010000006">
    <property type="protein sequence ID" value="NEL75153.1"/>
    <property type="molecule type" value="Genomic_DNA"/>
</dbReference>
<reference evidence="3 5" key="2">
    <citation type="submission" date="2018-02" db="EMBL/GenBank/DDBJ databases">
        <title>Characterization of Xanthomonas diversity in transplant houses and field plants.</title>
        <authorList>
            <person name="Abrahamian P."/>
            <person name="Timilsina S."/>
            <person name="Minsavage G.V."/>
            <person name="Goss E.M."/>
            <person name="Jones J.B."/>
            <person name="Vallad G.E."/>
        </authorList>
    </citation>
    <scope>NUCLEOTIDE SEQUENCE [LARGE SCALE GENOMIC DNA]</scope>
    <source>
        <strain evidence="3 5">GEV2132</strain>
    </source>
</reference>
<dbReference type="Pfam" id="PF14106">
    <property type="entry name" value="DUF4279"/>
    <property type="match status" value="1"/>
</dbReference>
<evidence type="ECO:0000313" key="5">
    <source>
        <dbReference type="Proteomes" id="UP000289372"/>
    </source>
</evidence>
<dbReference type="AlphaFoldDB" id="A0A0G9CR87"/>
<evidence type="ECO:0000313" key="1">
    <source>
        <dbReference type="EMBL" id="KLC04539.1"/>
    </source>
</evidence>
<comment type="caution">
    <text evidence="2">The sequence shown here is derived from an EMBL/GenBank/DDBJ whole genome shotgun (WGS) entry which is preliminary data.</text>
</comment>
<sequence length="136" mass="14771">MGALEYSVATLRFFGDDLVPDEISALLSGSPTASQHKGQERKSKSGVVGIAKTGSWRLTATRREPEDLEAQIFEILDQLTQDLSMWAQLSSRYQPDLFCGIFMAKSNDGLALSAKAMLALGQRGISLGLDIYDPTS</sequence>
<protein>
    <submittedName>
        <fullName evidence="2">DUF4279 domain-containing protein</fullName>
    </submittedName>
</protein>
<dbReference type="GeneID" id="61777028"/>
<organism evidence="2 6">
    <name type="scientific">Xanthomonas perforans</name>
    <dbReference type="NCBI Taxonomy" id="442694"/>
    <lineage>
        <taxon>Bacteria</taxon>
        <taxon>Pseudomonadati</taxon>
        <taxon>Pseudomonadota</taxon>
        <taxon>Gammaproteobacteria</taxon>
        <taxon>Lysobacterales</taxon>
        <taxon>Lysobacteraceae</taxon>
        <taxon>Xanthomonas</taxon>
    </lineage>
</organism>
<keyword evidence="4" id="KW-1185">Reference proteome</keyword>
<evidence type="ECO:0000313" key="4">
    <source>
        <dbReference type="Proteomes" id="UP000035369"/>
    </source>
</evidence>
<proteinExistence type="predicted"/>
<dbReference type="RefSeq" id="WP_008574456.1">
    <property type="nucleotide sequence ID" value="NZ_CP018475.1"/>
</dbReference>
<evidence type="ECO:0000313" key="3">
    <source>
        <dbReference type="EMBL" id="RXD48411.1"/>
    </source>
</evidence>
<dbReference type="InterPro" id="IPR025459">
    <property type="entry name" value="DUF4279"/>
</dbReference>
<dbReference type="EMBL" id="JZUY01000042">
    <property type="protein sequence ID" value="KLC04539.1"/>
    <property type="molecule type" value="Genomic_DNA"/>
</dbReference>
<dbReference type="Proteomes" id="UP000035369">
    <property type="component" value="Unassembled WGS sequence"/>
</dbReference>
<accession>A0A0G9CR87</accession>
<dbReference type="Proteomes" id="UP000289372">
    <property type="component" value="Unassembled WGS sequence"/>
</dbReference>
<evidence type="ECO:0000313" key="6">
    <source>
        <dbReference type="Proteomes" id="UP000471082"/>
    </source>
</evidence>
<gene>
    <name evidence="3" type="ORF">DB769_22475</name>
    <name evidence="2" type="ORF">G3W61_02600</name>
    <name evidence="1" type="ORF">XP315_13130</name>
</gene>
<dbReference type="EMBL" id="PUUL01000167">
    <property type="protein sequence ID" value="RXD48411.1"/>
    <property type="molecule type" value="Genomic_DNA"/>
</dbReference>